<sequence length="97" mass="10680">MIAIPTRLGSATHYTTTTTTMTGSHCFVNGDVDIRVYLVASRPKEKPPAPQFTLPSLSTWLPPWPVCGARAGKARPPVIRKQPPMRAGKRKVKSRIQ</sequence>
<comment type="caution">
    <text evidence="2">The sequence shown here is derived from an EMBL/GenBank/DDBJ whole genome shotgun (WGS) entry which is preliminary data.</text>
</comment>
<proteinExistence type="predicted"/>
<name>A0A0F9DZ73_9ZZZZ</name>
<gene>
    <name evidence="2" type="ORF">LCGC14_2218560</name>
</gene>
<feature type="non-terminal residue" evidence="2">
    <location>
        <position position="97"/>
    </location>
</feature>
<reference evidence="2" key="1">
    <citation type="journal article" date="2015" name="Nature">
        <title>Complex archaea that bridge the gap between prokaryotes and eukaryotes.</title>
        <authorList>
            <person name="Spang A."/>
            <person name="Saw J.H."/>
            <person name="Jorgensen S.L."/>
            <person name="Zaremba-Niedzwiedzka K."/>
            <person name="Martijn J."/>
            <person name="Lind A.E."/>
            <person name="van Eijk R."/>
            <person name="Schleper C."/>
            <person name="Guy L."/>
            <person name="Ettema T.J."/>
        </authorList>
    </citation>
    <scope>NUCLEOTIDE SEQUENCE</scope>
</reference>
<organism evidence="2">
    <name type="scientific">marine sediment metagenome</name>
    <dbReference type="NCBI Taxonomy" id="412755"/>
    <lineage>
        <taxon>unclassified sequences</taxon>
        <taxon>metagenomes</taxon>
        <taxon>ecological metagenomes</taxon>
    </lineage>
</organism>
<dbReference type="EMBL" id="LAZR01029596">
    <property type="protein sequence ID" value="KKL59121.1"/>
    <property type="molecule type" value="Genomic_DNA"/>
</dbReference>
<evidence type="ECO:0000256" key="1">
    <source>
        <dbReference type="SAM" id="MobiDB-lite"/>
    </source>
</evidence>
<feature type="region of interest" description="Disordered" evidence="1">
    <location>
        <begin position="72"/>
        <end position="97"/>
    </location>
</feature>
<feature type="compositionally biased region" description="Basic residues" evidence="1">
    <location>
        <begin position="87"/>
        <end position="97"/>
    </location>
</feature>
<evidence type="ECO:0000313" key="2">
    <source>
        <dbReference type="EMBL" id="KKL59121.1"/>
    </source>
</evidence>
<dbReference type="AlphaFoldDB" id="A0A0F9DZ73"/>
<accession>A0A0F9DZ73</accession>
<protein>
    <submittedName>
        <fullName evidence="2">Uncharacterized protein</fullName>
    </submittedName>
</protein>